<evidence type="ECO:0000313" key="6">
    <source>
        <dbReference type="Proteomes" id="UP000727907"/>
    </source>
</evidence>
<gene>
    <name evidence="5" type="ORF">KQ910_07800</name>
</gene>
<protein>
    <submittedName>
        <fullName evidence="5">Penicillin-binding protein activator</fullName>
    </submittedName>
</protein>
<feature type="chain" id="PRO_5045678772" evidence="3">
    <location>
        <begin position="20"/>
        <end position="391"/>
    </location>
</feature>
<dbReference type="PROSITE" id="PS51257">
    <property type="entry name" value="PROKAR_LIPOPROTEIN"/>
    <property type="match status" value="1"/>
</dbReference>
<dbReference type="RefSeq" id="WP_216958015.1">
    <property type="nucleotide sequence ID" value="NZ_JAHOPB010000001.1"/>
</dbReference>
<keyword evidence="6" id="KW-1185">Reference proteome</keyword>
<dbReference type="InterPro" id="IPR051010">
    <property type="entry name" value="BCAA_transport"/>
</dbReference>
<evidence type="ECO:0000256" key="3">
    <source>
        <dbReference type="SAM" id="SignalP"/>
    </source>
</evidence>
<evidence type="ECO:0000256" key="2">
    <source>
        <dbReference type="ARBA" id="ARBA00022970"/>
    </source>
</evidence>
<keyword evidence="1 3" id="KW-0732">Signal</keyword>
<dbReference type="EMBL" id="JAHOPB010000001">
    <property type="protein sequence ID" value="MBU8873663.1"/>
    <property type="molecule type" value="Genomic_DNA"/>
</dbReference>
<proteinExistence type="predicted"/>
<reference evidence="5 6" key="1">
    <citation type="submission" date="2021-06" db="EMBL/GenBank/DDBJ databases">
        <authorList>
            <person name="Lee D.H."/>
        </authorList>
    </citation>
    <scope>NUCLEOTIDE SEQUENCE [LARGE SCALE GENOMIC DNA]</scope>
    <source>
        <strain evidence="5 6">MMS21-HV4-11</strain>
    </source>
</reference>
<evidence type="ECO:0000313" key="5">
    <source>
        <dbReference type="EMBL" id="MBU8873663.1"/>
    </source>
</evidence>
<dbReference type="Pfam" id="PF13458">
    <property type="entry name" value="Peripla_BP_6"/>
    <property type="match status" value="1"/>
</dbReference>
<evidence type="ECO:0000256" key="1">
    <source>
        <dbReference type="ARBA" id="ARBA00022729"/>
    </source>
</evidence>
<feature type="domain" description="Leucine-binding protein" evidence="4">
    <location>
        <begin position="47"/>
        <end position="371"/>
    </location>
</feature>
<keyword evidence="2" id="KW-0029">Amino-acid transport</keyword>
<dbReference type="CDD" id="cd06339">
    <property type="entry name" value="PBP1_YraM_LppC_lipoprotein-like"/>
    <property type="match status" value="1"/>
</dbReference>
<evidence type="ECO:0000259" key="4">
    <source>
        <dbReference type="Pfam" id="PF13458"/>
    </source>
</evidence>
<keyword evidence="2" id="KW-0813">Transport</keyword>
<sequence length="391" mass="40711">MRRSFLVLATAALLLGACSEPPKTSTPAARPVTVAAKSGSPLTASGKVRIALLLPLSGRAAPIGQAMQQAAEMALFDSGSKELALSAYDSGDSADTAIEAYRKARIDGAALVLGPLYGTSASALVPLVNQGGMNVVAFSNDEQVAQRGVWIMGIAAPPQVRRVVDHAFESGIRRFATFAPQTSYGEQMARTLETYVNTRGGTVVGREFFDPNGTDIPIQARQLAASAKGDGGKLAVLVPVAPPTLPIALASLATNGLDGRAVQLIGTGVWDFPGVGTETMLRGAWYAAPDPAKRADFERRFVSTYGRPPHRLATLAYDGVGLAGHLARLKPGGDFSAEALTNPSGFSGVDGIFRFLPDGRSERALAVIEIQGDRGVVISPAPTTFAGQPTN</sequence>
<dbReference type="PANTHER" id="PTHR30483:SF6">
    <property type="entry name" value="PERIPLASMIC BINDING PROTEIN OF ABC TRANSPORTER FOR NATURAL AMINO ACIDS"/>
    <property type="match status" value="1"/>
</dbReference>
<dbReference type="Proteomes" id="UP000727907">
    <property type="component" value="Unassembled WGS sequence"/>
</dbReference>
<name>A0ABS6IK69_9HYPH</name>
<feature type="signal peptide" evidence="3">
    <location>
        <begin position="1"/>
        <end position="19"/>
    </location>
</feature>
<organism evidence="5 6">
    <name type="scientific">Reyranella humidisoli</name>
    <dbReference type="NCBI Taxonomy" id="2849149"/>
    <lineage>
        <taxon>Bacteria</taxon>
        <taxon>Pseudomonadati</taxon>
        <taxon>Pseudomonadota</taxon>
        <taxon>Alphaproteobacteria</taxon>
        <taxon>Hyphomicrobiales</taxon>
        <taxon>Reyranellaceae</taxon>
        <taxon>Reyranella</taxon>
    </lineage>
</organism>
<dbReference type="InterPro" id="IPR028081">
    <property type="entry name" value="Leu-bd"/>
</dbReference>
<comment type="caution">
    <text evidence="5">The sequence shown here is derived from an EMBL/GenBank/DDBJ whole genome shotgun (WGS) entry which is preliminary data.</text>
</comment>
<accession>A0ABS6IK69</accession>
<dbReference type="PANTHER" id="PTHR30483">
    <property type="entry name" value="LEUCINE-SPECIFIC-BINDING PROTEIN"/>
    <property type="match status" value="1"/>
</dbReference>